<evidence type="ECO:0000313" key="2">
    <source>
        <dbReference type="EMBL" id="MCQ6963155.1"/>
    </source>
</evidence>
<dbReference type="CDD" id="cd07344">
    <property type="entry name" value="M48_yhfN_like"/>
    <property type="match status" value="1"/>
</dbReference>
<name>A0AAE3KXI6_9EURY</name>
<accession>A0AAE3KXI6</accession>
<evidence type="ECO:0000313" key="3">
    <source>
        <dbReference type="Proteomes" id="UP001206983"/>
    </source>
</evidence>
<protein>
    <recommendedName>
        <fullName evidence="1">YgjP-like metallopeptidase domain-containing protein</fullName>
    </recommendedName>
</protein>
<dbReference type="PANTHER" id="PTHR30399:SF1">
    <property type="entry name" value="UTP PYROPHOSPHATASE"/>
    <property type="match status" value="1"/>
</dbReference>
<dbReference type="PANTHER" id="PTHR30399">
    <property type="entry name" value="UNCHARACTERIZED PROTEIN YGJP"/>
    <property type="match status" value="1"/>
</dbReference>
<dbReference type="InterPro" id="IPR053136">
    <property type="entry name" value="UTP_pyrophosphatase-like"/>
</dbReference>
<keyword evidence="3" id="KW-1185">Reference proteome</keyword>
<evidence type="ECO:0000259" key="1">
    <source>
        <dbReference type="Pfam" id="PF01863"/>
    </source>
</evidence>
<gene>
    <name evidence="2" type="ORF">PV02_04750</name>
</gene>
<dbReference type="InterPro" id="IPR002725">
    <property type="entry name" value="YgjP-like_metallopeptidase"/>
</dbReference>
<reference evidence="2 3" key="1">
    <citation type="journal article" date="2011" name="Appl. Environ. Microbiol.">
        <title>Methanogenic archaea isolated from Taiwan's Chelungpu fault.</title>
        <authorList>
            <person name="Wu S.Y."/>
            <person name="Lai M.C."/>
        </authorList>
    </citation>
    <scope>NUCLEOTIDE SEQUENCE [LARGE SCALE GENOMIC DNA]</scope>
    <source>
        <strain evidence="2 3">St545Mb</strain>
    </source>
</reference>
<dbReference type="AlphaFoldDB" id="A0AAE3KXI6"/>
<dbReference type="Gene3D" id="3.30.2010.10">
    <property type="entry name" value="Metalloproteases ('zincins'), catalytic domain"/>
    <property type="match status" value="1"/>
</dbReference>
<comment type="caution">
    <text evidence="2">The sequence shown here is derived from an EMBL/GenBank/DDBJ whole genome shotgun (WGS) entry which is preliminary data.</text>
</comment>
<feature type="domain" description="YgjP-like metallopeptidase" evidence="1">
    <location>
        <begin position="69"/>
        <end position="170"/>
    </location>
</feature>
<organism evidence="2 3">
    <name type="scientific">Methanolobus chelungpuianus</name>
    <dbReference type="NCBI Taxonomy" id="502115"/>
    <lineage>
        <taxon>Archaea</taxon>
        <taxon>Methanobacteriati</taxon>
        <taxon>Methanobacteriota</taxon>
        <taxon>Stenosarchaea group</taxon>
        <taxon>Methanomicrobia</taxon>
        <taxon>Methanosarcinales</taxon>
        <taxon>Methanosarcinaceae</taxon>
        <taxon>Methanolobus</taxon>
    </lineage>
</organism>
<dbReference type="Proteomes" id="UP001206983">
    <property type="component" value="Unassembled WGS sequence"/>
</dbReference>
<dbReference type="Pfam" id="PF01863">
    <property type="entry name" value="YgjP-like"/>
    <property type="match status" value="1"/>
</dbReference>
<dbReference type="EMBL" id="JTEO01000004">
    <property type="protein sequence ID" value="MCQ6963155.1"/>
    <property type="molecule type" value="Genomic_DNA"/>
</dbReference>
<proteinExistence type="predicted"/>
<sequence length="189" mass="22305">MKDAVICYDVIRRSVKNPRLEFREGRLRLILPKNYAGPESIIHRHRRWIYNRHCRARDMLALAEGAELVTDRQEEEFRSLVNRMTDAISEELGVAPKAVRFRKMRTKWGSCSSKGNLCFNTHIRFLPEKLMEYIVFHEMVHLIELNHGPAFQSLIRTRFSEHKDCDRKLSAYWLLIQQHVNSISPCAAR</sequence>